<feature type="compositionally biased region" description="Polar residues" evidence="1">
    <location>
        <begin position="103"/>
        <end position="112"/>
    </location>
</feature>
<feature type="region of interest" description="Disordered" evidence="1">
    <location>
        <begin position="1"/>
        <end position="83"/>
    </location>
</feature>
<evidence type="ECO:0000313" key="4">
    <source>
        <dbReference type="Proteomes" id="UP001367676"/>
    </source>
</evidence>
<dbReference type="Proteomes" id="UP001367676">
    <property type="component" value="Unassembled WGS sequence"/>
</dbReference>
<feature type="compositionally biased region" description="Polar residues" evidence="1">
    <location>
        <begin position="71"/>
        <end position="81"/>
    </location>
</feature>
<evidence type="ECO:0000256" key="2">
    <source>
        <dbReference type="SAM" id="Phobius"/>
    </source>
</evidence>
<feature type="transmembrane region" description="Helical" evidence="2">
    <location>
        <begin position="379"/>
        <end position="400"/>
    </location>
</feature>
<feature type="region of interest" description="Disordered" evidence="1">
    <location>
        <begin position="168"/>
        <end position="187"/>
    </location>
</feature>
<reference evidence="3 4" key="1">
    <citation type="submission" date="2024-03" db="EMBL/GenBank/DDBJ databases">
        <title>Adaptation during the transition from Ophiocordyceps entomopathogen to insect associate is accompanied by gene loss and intensified selection.</title>
        <authorList>
            <person name="Ward C.M."/>
            <person name="Onetto C.A."/>
            <person name="Borneman A.R."/>
        </authorList>
    </citation>
    <scope>NUCLEOTIDE SEQUENCE [LARGE SCALE GENOMIC DNA]</scope>
    <source>
        <strain evidence="3">AWRI1</strain>
        <tissue evidence="3">Single Adult Female</tissue>
    </source>
</reference>
<keyword evidence="2" id="KW-0472">Membrane</keyword>
<evidence type="ECO:0000313" key="3">
    <source>
        <dbReference type="EMBL" id="KAK7604437.1"/>
    </source>
</evidence>
<feature type="compositionally biased region" description="Low complexity" evidence="1">
    <location>
        <begin position="59"/>
        <end position="70"/>
    </location>
</feature>
<gene>
    <name evidence="3" type="ORF">V9T40_005623</name>
</gene>
<dbReference type="EMBL" id="JBBCAQ010000003">
    <property type="protein sequence ID" value="KAK7604437.1"/>
    <property type="molecule type" value="Genomic_DNA"/>
</dbReference>
<organism evidence="3 4">
    <name type="scientific">Parthenolecanium corni</name>
    <dbReference type="NCBI Taxonomy" id="536013"/>
    <lineage>
        <taxon>Eukaryota</taxon>
        <taxon>Metazoa</taxon>
        <taxon>Ecdysozoa</taxon>
        <taxon>Arthropoda</taxon>
        <taxon>Hexapoda</taxon>
        <taxon>Insecta</taxon>
        <taxon>Pterygota</taxon>
        <taxon>Neoptera</taxon>
        <taxon>Paraneoptera</taxon>
        <taxon>Hemiptera</taxon>
        <taxon>Sternorrhyncha</taxon>
        <taxon>Coccoidea</taxon>
        <taxon>Coccidae</taxon>
        <taxon>Parthenolecanium</taxon>
    </lineage>
</organism>
<keyword evidence="4" id="KW-1185">Reference proteome</keyword>
<name>A0AAN9TVE4_9HEMI</name>
<sequence>MRVNREISYPENPKGNDDRKRKRTLGKLFSAFSRSKKTPSNSSSTIDVVDVQRIPPSPRVNISSVSSSSSYGEQRNNQGNARTKMAGISADLATGKQYVSTELSEKGTQTAALPSATGGAHYRRHQLPPDPSYSSYSKYNGGYSTGRVPKCEVERRYPAEVAAAAAAPSWRRPAGRHHQPTVTASDRYHKRSSANEMDILSFFDTGSVDHGYPYKCNKDSGAANSDALFPARDPREGITVHRLSSSESQSRQQLMLEDKDVRSIDHHYPSQRHNHTDGRPVDDCAEDASCVEGHDKRSRPAPFHLQTVKNSHQPQGGPTSFWYCEKMDKNKSKRIPDANECEPAVCCENIVEPTKLQQTRGGGGSIFNRQITTEEKRRLAKIGAIILATAGVAALFMLMVKYKRQAQLCRSMLGDDCDAGSSDRDTCEDDDDDDGVCIFEKFDKVKCQNNNFKAMMSNSEKLVEHDDKVCASQDFRKVTKRLKDQSETKPRDIFCPCTDKVCGNMGKKKCF</sequence>
<keyword evidence="2" id="KW-0812">Transmembrane</keyword>
<accession>A0AAN9TVE4</accession>
<keyword evidence="2" id="KW-1133">Transmembrane helix</keyword>
<feature type="region of interest" description="Disordered" evidence="1">
    <location>
        <begin position="103"/>
        <end position="138"/>
    </location>
</feature>
<protein>
    <submittedName>
        <fullName evidence="3">Uncharacterized protein</fullName>
    </submittedName>
</protein>
<dbReference type="AlphaFoldDB" id="A0AAN9TVE4"/>
<comment type="caution">
    <text evidence="3">The sequence shown here is derived from an EMBL/GenBank/DDBJ whole genome shotgun (WGS) entry which is preliminary data.</text>
</comment>
<evidence type="ECO:0000256" key="1">
    <source>
        <dbReference type="SAM" id="MobiDB-lite"/>
    </source>
</evidence>
<proteinExistence type="predicted"/>